<reference evidence="1" key="1">
    <citation type="submission" date="2020-04" db="EMBL/GenBank/DDBJ databases">
        <authorList>
            <person name="Chiriac C."/>
            <person name="Salcher M."/>
            <person name="Ghai R."/>
            <person name="Kavagutti S V."/>
        </authorList>
    </citation>
    <scope>NUCLEOTIDE SEQUENCE</scope>
</reference>
<proteinExistence type="predicted"/>
<sequence length="99" mass="11296">MESKFLQENGFLDDNTGKISLADKLEGKTKQYMANKVQTLTVTITESKEQTETNFQTKGLTDFEIVGILSYYLDAYKVKMMRDPGKIRTEERGEDDSKA</sequence>
<dbReference type="EMBL" id="LR796188">
    <property type="protein sequence ID" value="CAB4125649.1"/>
    <property type="molecule type" value="Genomic_DNA"/>
</dbReference>
<evidence type="ECO:0000313" key="1">
    <source>
        <dbReference type="EMBL" id="CAB4125649.1"/>
    </source>
</evidence>
<organism evidence="1">
    <name type="scientific">uncultured Caudovirales phage</name>
    <dbReference type="NCBI Taxonomy" id="2100421"/>
    <lineage>
        <taxon>Viruses</taxon>
        <taxon>Duplodnaviria</taxon>
        <taxon>Heunggongvirae</taxon>
        <taxon>Uroviricota</taxon>
        <taxon>Caudoviricetes</taxon>
        <taxon>Peduoviridae</taxon>
        <taxon>Maltschvirus</taxon>
        <taxon>Maltschvirus maltsch</taxon>
    </lineage>
</organism>
<name>A0A6J5L0N3_9CAUD</name>
<protein>
    <submittedName>
        <fullName evidence="1">Uncharacterized protein</fullName>
    </submittedName>
</protein>
<gene>
    <name evidence="1" type="ORF">UFOVP54_192</name>
</gene>
<accession>A0A6J5L0N3</accession>